<comment type="caution">
    <text evidence="1">The sequence shown here is derived from an EMBL/GenBank/DDBJ whole genome shotgun (WGS) entry which is preliminary data.</text>
</comment>
<evidence type="ECO:0000313" key="2">
    <source>
        <dbReference type="Proteomes" id="UP001501009"/>
    </source>
</evidence>
<proteinExistence type="predicted"/>
<evidence type="ECO:0000313" key="1">
    <source>
        <dbReference type="EMBL" id="GAA3835477.1"/>
    </source>
</evidence>
<reference evidence="2" key="1">
    <citation type="journal article" date="2019" name="Int. J. Syst. Evol. Microbiol.">
        <title>The Global Catalogue of Microorganisms (GCM) 10K type strain sequencing project: providing services to taxonomists for standard genome sequencing and annotation.</title>
        <authorList>
            <consortium name="The Broad Institute Genomics Platform"/>
            <consortium name="The Broad Institute Genome Sequencing Center for Infectious Disease"/>
            <person name="Wu L."/>
            <person name="Ma J."/>
        </authorList>
    </citation>
    <scope>NUCLEOTIDE SEQUENCE [LARGE SCALE GENOMIC DNA]</scope>
    <source>
        <strain evidence="2">JCM 17138</strain>
    </source>
</reference>
<dbReference type="Proteomes" id="UP001501009">
    <property type="component" value="Unassembled WGS sequence"/>
</dbReference>
<accession>A0ABP7J6F4</accession>
<sequence length="114" mass="12635">MKYGSICRGIAYMPDDELIDAFTRARMFQVACRGDEVRVIAYHGESSVEAQCRPGGKGWEALALTQQPKGDLPLTGVLFTDIPQCAWSTLDLAVSVLRSRFGDHFTKRVALKVK</sequence>
<organism evidence="1 2">
    <name type="scientific">Streptomyces coacervatus</name>
    <dbReference type="NCBI Taxonomy" id="647381"/>
    <lineage>
        <taxon>Bacteria</taxon>
        <taxon>Bacillati</taxon>
        <taxon>Actinomycetota</taxon>
        <taxon>Actinomycetes</taxon>
        <taxon>Kitasatosporales</taxon>
        <taxon>Streptomycetaceae</taxon>
        <taxon>Streptomyces</taxon>
    </lineage>
</organism>
<dbReference type="EMBL" id="BAABDE010000031">
    <property type="protein sequence ID" value="GAA3835477.1"/>
    <property type="molecule type" value="Genomic_DNA"/>
</dbReference>
<protein>
    <submittedName>
        <fullName evidence="1">Uncharacterized protein</fullName>
    </submittedName>
</protein>
<name>A0ABP7J6F4_9ACTN</name>
<gene>
    <name evidence="1" type="ORF">GCM10022403_080270</name>
</gene>
<dbReference type="RefSeq" id="WP_275775913.1">
    <property type="nucleotide sequence ID" value="NZ_BAABDE010000031.1"/>
</dbReference>
<keyword evidence="2" id="KW-1185">Reference proteome</keyword>